<dbReference type="SUPFAM" id="SSF48239">
    <property type="entry name" value="Terpenoid cyclases/Protein prenyltransferases"/>
    <property type="match status" value="1"/>
</dbReference>
<gene>
    <name evidence="2" type="ORF">HELGO_WM73071</name>
</gene>
<protein>
    <recommendedName>
        <fullName evidence="1">Bacterial alpha-2-macroglobulin MG10 domain-containing protein</fullName>
    </recommendedName>
</protein>
<dbReference type="Pfam" id="PF17973">
    <property type="entry name" value="bMG10"/>
    <property type="match status" value="1"/>
</dbReference>
<evidence type="ECO:0000259" key="1">
    <source>
        <dbReference type="Pfam" id="PF17973"/>
    </source>
</evidence>
<feature type="domain" description="Bacterial alpha-2-macroglobulin MG10" evidence="1">
    <location>
        <begin position="451"/>
        <end position="575"/>
    </location>
</feature>
<dbReference type="InterPro" id="IPR051802">
    <property type="entry name" value="YfhM-like"/>
</dbReference>
<sequence length="588" mass="67151">MAQSRFLALTDNNETTLNFSELSKSNDPTRINEQLIVTVDGQLFYSVLNALPYLVDYPYECAEQTLNRYLSTSIVSSVFDKHPAVASMATKFAKRDTQLPKWNLDDPNRKLQLEETPWLVDAEGASTESLIKILDPKVAAQQKDSALQRLVKMQTSSGGFPWWEGGPPSPYITQYMLQGFSRSLEFGGKVPKSVVQRAWKYLHKEYGEHFESKSYLPAITYTNYLLSAYPDASWTGGVFSQQERDKMLAYSFKHWRELSGLLKSYLALTLHRADRKQDAQLVFASIMDAAKQDKQLGTYWAPEDRSWLWYNDTVDTHAFILRALTELNPTDKRRAGLVQWLMLDKKLNHWKSTRATAESIYALTHYLQQEGQLGDTEKVDITIGNQASNTLVFKPDEYTGSNNQIIVKGDDIKPEMANIKLQKEAKGLMFASATWHFSTEELPKDAQGDFFNVTRSFFKRVQNGQQWTLQPLAEGAQIQVGDQLEVQLSMKAKHAAEFVHLRAPRGAGFEPESQTSGYRWQTQLGYFEEVRDSGINYFFEKLPAGEYRFKYRLRATTAGQFRVAPAQVQSMYAPEFTAYSKGERLTIR</sequence>
<dbReference type="GO" id="GO:0004866">
    <property type="term" value="F:endopeptidase inhibitor activity"/>
    <property type="evidence" value="ECO:0007669"/>
    <property type="project" value="TreeGrafter"/>
</dbReference>
<dbReference type="PANTHER" id="PTHR40094">
    <property type="entry name" value="ALPHA-2-MACROGLOBULIN HOMOLOG"/>
    <property type="match status" value="1"/>
</dbReference>
<accession>A0A6S6SKQ2</accession>
<dbReference type="AlphaFoldDB" id="A0A6S6SKQ2"/>
<evidence type="ECO:0000313" key="2">
    <source>
        <dbReference type="EMBL" id="CAA6803525.1"/>
    </source>
</evidence>
<organism evidence="2">
    <name type="scientific">uncultured Thiotrichaceae bacterium</name>
    <dbReference type="NCBI Taxonomy" id="298394"/>
    <lineage>
        <taxon>Bacteria</taxon>
        <taxon>Pseudomonadati</taxon>
        <taxon>Pseudomonadota</taxon>
        <taxon>Gammaproteobacteria</taxon>
        <taxon>Thiotrichales</taxon>
        <taxon>Thiotrichaceae</taxon>
        <taxon>environmental samples</taxon>
    </lineage>
</organism>
<reference evidence="2" key="1">
    <citation type="submission" date="2020-01" db="EMBL/GenBank/DDBJ databases">
        <authorList>
            <person name="Meier V. D."/>
            <person name="Meier V D."/>
        </authorList>
    </citation>
    <scope>NUCLEOTIDE SEQUENCE</scope>
    <source>
        <strain evidence="2">HLG_WM_MAG_09</strain>
    </source>
</reference>
<dbReference type="PANTHER" id="PTHR40094:SF1">
    <property type="entry name" value="UBIQUITIN DOMAIN-CONTAINING PROTEIN"/>
    <property type="match status" value="1"/>
</dbReference>
<dbReference type="InterPro" id="IPR008930">
    <property type="entry name" value="Terpenoid_cyclase/PrenylTrfase"/>
</dbReference>
<dbReference type="InterPro" id="IPR041246">
    <property type="entry name" value="Bact_MG10"/>
</dbReference>
<proteinExistence type="predicted"/>
<dbReference type="EMBL" id="CACVAT010000058">
    <property type="protein sequence ID" value="CAA6803525.1"/>
    <property type="molecule type" value="Genomic_DNA"/>
</dbReference>
<name>A0A6S6SKQ2_9GAMM</name>
<dbReference type="Gene3D" id="1.50.10.20">
    <property type="match status" value="1"/>
</dbReference>